<keyword evidence="4" id="KW-0342">GTP-binding</keyword>
<dbReference type="InterPro" id="IPR057335">
    <property type="entry name" value="Beta-barrel_SelB"/>
</dbReference>
<evidence type="ECO:0000313" key="6">
    <source>
        <dbReference type="EMBL" id="MCH6164724.1"/>
    </source>
</evidence>
<comment type="subcellular location">
    <subcellularLocation>
        <location evidence="1">Cytoplasm</location>
    </subcellularLocation>
</comment>
<dbReference type="InterPro" id="IPR036388">
    <property type="entry name" value="WH-like_DNA-bd_sf"/>
</dbReference>
<proteinExistence type="predicted"/>
<evidence type="ECO:0000256" key="3">
    <source>
        <dbReference type="ARBA" id="ARBA00022917"/>
    </source>
</evidence>
<dbReference type="CDD" id="cd04171">
    <property type="entry name" value="SelB"/>
    <property type="match status" value="1"/>
</dbReference>
<evidence type="ECO:0000256" key="4">
    <source>
        <dbReference type="ARBA" id="ARBA00023134"/>
    </source>
</evidence>
<keyword evidence="2" id="KW-0963">Cytoplasm</keyword>
<dbReference type="InterPro" id="IPR009000">
    <property type="entry name" value="Transl_B-barrel_sf"/>
</dbReference>
<dbReference type="InterPro" id="IPR004535">
    <property type="entry name" value="Transl_elong_SelB"/>
</dbReference>
<dbReference type="Pfam" id="PF25461">
    <property type="entry name" value="Beta-barrel_SelB"/>
    <property type="match status" value="1"/>
</dbReference>
<reference evidence="6 7" key="1">
    <citation type="submission" date="2022-03" db="EMBL/GenBank/DDBJ databases">
        <title>Pseudonocardia alaer sp. nov., a novel actinomycete isolated from reed forest soil.</title>
        <authorList>
            <person name="Wang L."/>
        </authorList>
    </citation>
    <scope>NUCLEOTIDE SEQUENCE [LARGE SCALE GENOMIC DNA]</scope>
    <source>
        <strain evidence="6 7">Y-16303</strain>
    </source>
</reference>
<accession>A0ABS9T879</accession>
<dbReference type="SUPFAM" id="SSF52540">
    <property type="entry name" value="P-loop containing nucleoside triphosphate hydrolases"/>
    <property type="match status" value="1"/>
</dbReference>
<keyword evidence="4" id="KW-0547">Nucleotide-binding</keyword>
<sequence length="615" mass="64126">MSGNEGRSARAVVATAGHVDHGKSTLVRALTGMEPDRWAEERRRGMTIDLGFAWTTLASGTTVAFVDVPGHERFVTAMLAGVGPVPAVLLVVAADEGWMPQSAEHVDALCALGVRHGLLVITRSDLMEPELARDEALEHLAGTPLAGLRTVCVSAATGSGLDELRDALDDLIAGLPAPDTTADVRLWVDRAFTIRGAGTVVTGTLGAGRIRVHDELELLTAEGARTVSVRGLQSLGADATEAAGVSRVAVNLRGVPREAVTRGDVLLTPGAWLATDLLDARLHGIRDGIPVDVDDLPAELSLHIGAAAVTARVRPLGADTVRLRLRHPLPLRVGDRAVLRDPGRRVVAAGLTVLDVRPPELRRRGSATRRAAQLATMTGVASAAAELARRGIARRSELIAMGVTRPDVDAVARVAPGAAGWLVDPGRATGIAAELAAAVAAHDTDDPLDPGLPTEAARRAVGLPEPRLVEAVLRHAERAGSDTGLVLRDGRVARSAARSLPPAVRAAMDALRADLERTPFAAPEAARLSELGLGPRQVASLVKTGELMRIADGVVLLPGADKRALEVLADLGPEFTLSAARQALGTSRRVAVPLLELLASAGHTVRTPDGGHRLA</sequence>
<dbReference type="InterPro" id="IPR050055">
    <property type="entry name" value="EF-Tu_GTPase"/>
</dbReference>
<dbReference type="NCBIfam" id="TIGR00475">
    <property type="entry name" value="selB"/>
    <property type="match status" value="1"/>
</dbReference>
<protein>
    <submittedName>
        <fullName evidence="6">Selenocysteine-specific translation elongation factor</fullName>
    </submittedName>
</protein>
<dbReference type="Proteomes" id="UP001299970">
    <property type="component" value="Unassembled WGS sequence"/>
</dbReference>
<dbReference type="InterPro" id="IPR027417">
    <property type="entry name" value="P-loop_NTPase"/>
</dbReference>
<dbReference type="SUPFAM" id="SSF50447">
    <property type="entry name" value="Translation proteins"/>
    <property type="match status" value="1"/>
</dbReference>
<evidence type="ECO:0000259" key="5">
    <source>
        <dbReference type="PROSITE" id="PS51722"/>
    </source>
</evidence>
<dbReference type="PANTHER" id="PTHR43721:SF22">
    <property type="entry name" value="ELONGATION FACTOR TU, MITOCHONDRIAL"/>
    <property type="match status" value="1"/>
</dbReference>
<name>A0ABS9T879_9PSEU</name>
<dbReference type="Gene3D" id="1.10.10.10">
    <property type="entry name" value="Winged helix-like DNA-binding domain superfamily/Winged helix DNA-binding domain"/>
    <property type="match status" value="1"/>
</dbReference>
<dbReference type="Gene3D" id="3.40.50.300">
    <property type="entry name" value="P-loop containing nucleotide triphosphate hydrolases"/>
    <property type="match status" value="1"/>
</dbReference>
<evidence type="ECO:0000256" key="2">
    <source>
        <dbReference type="ARBA" id="ARBA00022490"/>
    </source>
</evidence>
<gene>
    <name evidence="6" type="primary">selB</name>
    <name evidence="6" type="ORF">MMF94_03420</name>
</gene>
<comment type="caution">
    <text evidence="6">The sequence shown here is derived from an EMBL/GenBank/DDBJ whole genome shotgun (WGS) entry which is preliminary data.</text>
</comment>
<dbReference type="PROSITE" id="PS51722">
    <property type="entry name" value="G_TR_2"/>
    <property type="match status" value="1"/>
</dbReference>
<keyword evidence="7" id="KW-1185">Reference proteome</keyword>
<dbReference type="RefSeq" id="WP_241034753.1">
    <property type="nucleotide sequence ID" value="NZ_BAAAJF010000009.1"/>
</dbReference>
<evidence type="ECO:0000256" key="1">
    <source>
        <dbReference type="ARBA" id="ARBA00004496"/>
    </source>
</evidence>
<organism evidence="6 7">
    <name type="scientific">Pseudonocardia alaniniphila</name>
    <dbReference type="NCBI Taxonomy" id="75291"/>
    <lineage>
        <taxon>Bacteria</taxon>
        <taxon>Bacillati</taxon>
        <taxon>Actinomycetota</taxon>
        <taxon>Actinomycetes</taxon>
        <taxon>Pseudonocardiales</taxon>
        <taxon>Pseudonocardiaceae</taxon>
        <taxon>Pseudonocardia</taxon>
    </lineage>
</organism>
<feature type="domain" description="Tr-type G" evidence="5">
    <location>
        <begin position="8"/>
        <end position="179"/>
    </location>
</feature>
<evidence type="ECO:0000313" key="7">
    <source>
        <dbReference type="Proteomes" id="UP001299970"/>
    </source>
</evidence>
<dbReference type="InterPro" id="IPR000795">
    <property type="entry name" value="T_Tr_GTP-bd_dom"/>
</dbReference>
<dbReference type="Pfam" id="PF00009">
    <property type="entry name" value="GTP_EFTU"/>
    <property type="match status" value="1"/>
</dbReference>
<keyword evidence="3" id="KW-0648">Protein biosynthesis</keyword>
<dbReference type="EMBL" id="JAKXMK010000003">
    <property type="protein sequence ID" value="MCH6164724.1"/>
    <property type="molecule type" value="Genomic_DNA"/>
</dbReference>
<dbReference type="Gene3D" id="2.40.30.10">
    <property type="entry name" value="Translation factors"/>
    <property type="match status" value="1"/>
</dbReference>
<dbReference type="GO" id="GO:0003746">
    <property type="term" value="F:translation elongation factor activity"/>
    <property type="evidence" value="ECO:0007669"/>
    <property type="project" value="UniProtKB-KW"/>
</dbReference>
<dbReference type="Pfam" id="PF09107">
    <property type="entry name" value="WHD_3rd_SelB"/>
    <property type="match status" value="1"/>
</dbReference>
<keyword evidence="6" id="KW-0251">Elongation factor</keyword>
<dbReference type="InterPro" id="IPR015191">
    <property type="entry name" value="SelB_WHD4"/>
</dbReference>
<dbReference type="PANTHER" id="PTHR43721">
    <property type="entry name" value="ELONGATION FACTOR TU-RELATED"/>
    <property type="match status" value="1"/>
</dbReference>